<keyword evidence="2" id="KW-1185">Reference proteome</keyword>
<organism evidence="1 2">
    <name type="scientific">Perkinsus chesapeaki</name>
    <name type="common">Clam parasite</name>
    <name type="synonym">Perkinsus andrewsi</name>
    <dbReference type="NCBI Taxonomy" id="330153"/>
    <lineage>
        <taxon>Eukaryota</taxon>
        <taxon>Sar</taxon>
        <taxon>Alveolata</taxon>
        <taxon>Perkinsozoa</taxon>
        <taxon>Perkinsea</taxon>
        <taxon>Perkinsida</taxon>
        <taxon>Perkinsidae</taxon>
        <taxon>Perkinsus</taxon>
    </lineage>
</organism>
<protein>
    <submittedName>
        <fullName evidence="1">Uncharacterized protein</fullName>
    </submittedName>
</protein>
<evidence type="ECO:0000313" key="2">
    <source>
        <dbReference type="Proteomes" id="UP000591131"/>
    </source>
</evidence>
<accession>A0A7J6N3M2</accession>
<comment type="caution">
    <text evidence="1">The sequence shown here is derived from an EMBL/GenBank/DDBJ whole genome shotgun (WGS) entry which is preliminary data.</text>
</comment>
<dbReference type="Proteomes" id="UP000591131">
    <property type="component" value="Unassembled WGS sequence"/>
</dbReference>
<proteinExistence type="predicted"/>
<gene>
    <name evidence="1" type="ORF">FOL47_000055</name>
</gene>
<reference evidence="1 2" key="1">
    <citation type="submission" date="2020-04" db="EMBL/GenBank/DDBJ databases">
        <title>Perkinsus chesapeaki whole genome sequence.</title>
        <authorList>
            <person name="Bogema D.R."/>
        </authorList>
    </citation>
    <scope>NUCLEOTIDE SEQUENCE [LARGE SCALE GENOMIC DNA]</scope>
    <source>
        <strain evidence="1">ATCC PRA-425</strain>
    </source>
</reference>
<dbReference type="AlphaFoldDB" id="A0A7J6N3M2"/>
<name>A0A7J6N3M2_PERCH</name>
<sequence>MYLLGLTSLAVREQNYPPHGLYINTACFHSEAFCFIVFEANHQSSGTFTVGAMHNGTIMYDGATIPYKYDECRPDVISVDQCSSSLDLFLETYHLDRREWEELKYNSFYGLVTIMINGTEIIHVHN</sequence>
<dbReference type="EMBL" id="JAAPAO010000001">
    <property type="protein sequence ID" value="KAF4678326.1"/>
    <property type="molecule type" value="Genomic_DNA"/>
</dbReference>
<evidence type="ECO:0000313" key="1">
    <source>
        <dbReference type="EMBL" id="KAF4678326.1"/>
    </source>
</evidence>